<dbReference type="Proteomes" id="UP000217696">
    <property type="component" value="Chromosome"/>
</dbReference>
<accession>A0A0U4WN38</accession>
<dbReference type="AlphaFoldDB" id="A0A0U4WN38"/>
<reference evidence="1 2" key="1">
    <citation type="submission" date="2015-12" db="EMBL/GenBank/DDBJ databases">
        <title>Genome sequence of Aneurinibacillus soli.</title>
        <authorList>
            <person name="Lee J.S."/>
            <person name="Lee K.C."/>
            <person name="Kim K.K."/>
            <person name="Lee B.W."/>
        </authorList>
    </citation>
    <scope>NUCLEOTIDE SEQUENCE [LARGE SCALE GENOMIC DNA]</scope>
    <source>
        <strain evidence="1 2">CB4</strain>
    </source>
</reference>
<keyword evidence="2" id="KW-1185">Reference proteome</keyword>
<evidence type="ECO:0000313" key="1">
    <source>
        <dbReference type="EMBL" id="BAU29641.1"/>
    </source>
</evidence>
<gene>
    <name evidence="1" type="ORF">CB4_03878</name>
</gene>
<evidence type="ECO:0000313" key="2">
    <source>
        <dbReference type="Proteomes" id="UP000217696"/>
    </source>
</evidence>
<sequence length="103" mass="11949">MHCLKDAEAAWDTWVENQKLRFHHVSGLITEQEVVRKERGRPKQDAQPETDTLYVLNLIYTEEEALVQQARRKASRFVLATTLPKEWHNELMDGTAVLGLYKG</sequence>
<dbReference type="KEGG" id="asoc:CB4_03878"/>
<dbReference type="EMBL" id="AP017312">
    <property type="protein sequence ID" value="BAU29641.1"/>
    <property type="molecule type" value="Genomic_DNA"/>
</dbReference>
<name>A0A0U4WN38_9BACL</name>
<organism evidence="1 2">
    <name type="scientific">Aneurinibacillus soli</name>
    <dbReference type="NCBI Taxonomy" id="1500254"/>
    <lineage>
        <taxon>Bacteria</taxon>
        <taxon>Bacillati</taxon>
        <taxon>Bacillota</taxon>
        <taxon>Bacilli</taxon>
        <taxon>Bacillales</taxon>
        <taxon>Paenibacillaceae</taxon>
        <taxon>Aneurinibacillus group</taxon>
        <taxon>Aneurinibacillus</taxon>
    </lineage>
</organism>
<protein>
    <submittedName>
        <fullName evidence="1">Uncharacterized protein</fullName>
    </submittedName>
</protein>
<proteinExistence type="predicted"/>